<accession>A0A165FJD1</accession>
<name>A0A165FJD1_9APHY</name>
<proteinExistence type="predicted"/>
<dbReference type="InParanoid" id="A0A165FJD1"/>
<evidence type="ECO:0000313" key="3">
    <source>
        <dbReference type="Proteomes" id="UP000076871"/>
    </source>
</evidence>
<protein>
    <submittedName>
        <fullName evidence="2">Uncharacterized protein</fullName>
    </submittedName>
</protein>
<reference evidence="2 3" key="1">
    <citation type="journal article" date="2016" name="Mol. Biol. Evol.">
        <title>Comparative Genomics of Early-Diverging Mushroom-Forming Fungi Provides Insights into the Origins of Lignocellulose Decay Capabilities.</title>
        <authorList>
            <person name="Nagy L.G."/>
            <person name="Riley R."/>
            <person name="Tritt A."/>
            <person name="Adam C."/>
            <person name="Daum C."/>
            <person name="Floudas D."/>
            <person name="Sun H."/>
            <person name="Yadav J.S."/>
            <person name="Pangilinan J."/>
            <person name="Larsson K.H."/>
            <person name="Matsuura K."/>
            <person name="Barry K."/>
            <person name="Labutti K."/>
            <person name="Kuo R."/>
            <person name="Ohm R.A."/>
            <person name="Bhattacharya S.S."/>
            <person name="Shirouzu T."/>
            <person name="Yoshinaga Y."/>
            <person name="Martin F.M."/>
            <person name="Grigoriev I.V."/>
            <person name="Hibbett D.S."/>
        </authorList>
    </citation>
    <scope>NUCLEOTIDE SEQUENCE [LARGE SCALE GENOMIC DNA]</scope>
    <source>
        <strain evidence="2 3">93-53</strain>
    </source>
</reference>
<dbReference type="OrthoDB" id="3352450at2759"/>
<dbReference type="EMBL" id="KV427613">
    <property type="protein sequence ID" value="KZT09060.1"/>
    <property type="molecule type" value="Genomic_DNA"/>
</dbReference>
<keyword evidence="3" id="KW-1185">Reference proteome</keyword>
<dbReference type="RefSeq" id="XP_040766800.1">
    <property type="nucleotide sequence ID" value="XM_040905601.1"/>
</dbReference>
<dbReference type="GeneID" id="63822631"/>
<evidence type="ECO:0000313" key="2">
    <source>
        <dbReference type="EMBL" id="KZT09060.1"/>
    </source>
</evidence>
<dbReference type="AlphaFoldDB" id="A0A165FJD1"/>
<gene>
    <name evidence="2" type="ORF">LAESUDRAFT_675645</name>
</gene>
<evidence type="ECO:0000256" key="1">
    <source>
        <dbReference type="SAM" id="MobiDB-lite"/>
    </source>
</evidence>
<feature type="region of interest" description="Disordered" evidence="1">
    <location>
        <begin position="116"/>
        <end position="137"/>
    </location>
</feature>
<dbReference type="Proteomes" id="UP000076871">
    <property type="component" value="Unassembled WGS sequence"/>
</dbReference>
<organism evidence="2 3">
    <name type="scientific">Laetiporus sulphureus 93-53</name>
    <dbReference type="NCBI Taxonomy" id="1314785"/>
    <lineage>
        <taxon>Eukaryota</taxon>
        <taxon>Fungi</taxon>
        <taxon>Dikarya</taxon>
        <taxon>Basidiomycota</taxon>
        <taxon>Agaricomycotina</taxon>
        <taxon>Agaricomycetes</taxon>
        <taxon>Polyporales</taxon>
        <taxon>Laetiporus</taxon>
    </lineage>
</organism>
<sequence length="137" mass="14476">MFTSKIEDAAYGLPADTVDICKKDARRDGVFAGFTAALISGEYLSVDGTYATTSNGHGGLSFHARYAPAVVIGTKLFRFNRNTTIACGALTGVLSGWQFTQGFTLSNIALARAKQQARREAESGDAESVPSSTVSND</sequence>